<keyword evidence="4 7" id="KW-0812">Transmembrane</keyword>
<dbReference type="InterPro" id="IPR052031">
    <property type="entry name" value="Membrane_Transporter-Flippase"/>
</dbReference>
<dbReference type="HOGENOM" id="CLU_395812_0_0_14"/>
<keyword evidence="3" id="KW-1003">Cell membrane</keyword>
<keyword evidence="2" id="KW-0813">Transport</keyword>
<dbReference type="OrthoDB" id="387368at2"/>
<feature type="transmembrane region" description="Helical" evidence="7">
    <location>
        <begin position="29"/>
        <end position="52"/>
    </location>
</feature>
<feature type="transmembrane region" description="Helical" evidence="7">
    <location>
        <begin position="150"/>
        <end position="172"/>
    </location>
</feature>
<keyword evidence="9" id="KW-1185">Reference proteome</keyword>
<dbReference type="PANTHER" id="PTHR43549:SF2">
    <property type="entry name" value="MULTIDRUG RESISTANCE PROTEIN NORM-RELATED"/>
    <property type="match status" value="1"/>
</dbReference>
<dbReference type="STRING" id="1276220.STAIW_v1c05770"/>
<gene>
    <name evidence="8" type="ORF">STAIW_v1c05770</name>
</gene>
<dbReference type="PANTHER" id="PTHR43549">
    <property type="entry name" value="MULTIDRUG RESISTANCE PROTEIN YPNP-RELATED"/>
    <property type="match status" value="1"/>
</dbReference>
<feature type="transmembrane region" description="Helical" evidence="7">
    <location>
        <begin position="256"/>
        <end position="277"/>
    </location>
</feature>
<evidence type="ECO:0000256" key="7">
    <source>
        <dbReference type="SAM" id="Phobius"/>
    </source>
</evidence>
<dbReference type="RefSeq" id="WP_020834338.1">
    <property type="nucleotide sequence ID" value="NC_021846.1"/>
</dbReference>
<feature type="transmembrane region" description="Helical" evidence="7">
    <location>
        <begin position="484"/>
        <end position="504"/>
    </location>
</feature>
<organism evidence="8 9">
    <name type="scientific">Spiroplasma taiwanense CT-1</name>
    <dbReference type="NCBI Taxonomy" id="1276220"/>
    <lineage>
        <taxon>Bacteria</taxon>
        <taxon>Bacillati</taxon>
        <taxon>Mycoplasmatota</taxon>
        <taxon>Mollicutes</taxon>
        <taxon>Entomoplasmatales</taxon>
        <taxon>Spiroplasmataceae</taxon>
        <taxon>Spiroplasma</taxon>
    </lineage>
</organism>
<keyword evidence="6 7" id="KW-0472">Membrane</keyword>
<feature type="transmembrane region" description="Helical" evidence="7">
    <location>
        <begin position="298"/>
        <end position="318"/>
    </location>
</feature>
<dbReference type="KEGG" id="stai:STAIW_v1c05770"/>
<evidence type="ECO:0000256" key="2">
    <source>
        <dbReference type="ARBA" id="ARBA00022448"/>
    </source>
</evidence>
<dbReference type="AlphaFoldDB" id="S5LU05"/>
<proteinExistence type="predicted"/>
<comment type="subcellular location">
    <subcellularLocation>
        <location evidence="1">Cell membrane</location>
        <topology evidence="1">Multi-pass membrane protein</topology>
    </subcellularLocation>
</comment>
<evidence type="ECO:0000313" key="9">
    <source>
        <dbReference type="Proteomes" id="UP000014984"/>
    </source>
</evidence>
<evidence type="ECO:0000256" key="5">
    <source>
        <dbReference type="ARBA" id="ARBA00022989"/>
    </source>
</evidence>
<reference evidence="8 9" key="1">
    <citation type="journal article" date="2013" name="Genome Biol. Evol.">
        <title>Comparison of metabolic capacities and inference of gene content evolution in mosquito-associated Spiroplasma diminutum and S. taiwanense.</title>
        <authorList>
            <person name="Lo W.S."/>
            <person name="Ku C."/>
            <person name="Chen L.L."/>
            <person name="Chang T.H."/>
            <person name="Kuo C.H."/>
        </authorList>
    </citation>
    <scope>NUCLEOTIDE SEQUENCE [LARGE SCALE GENOMIC DNA]</scope>
    <source>
        <strain evidence="8">CT-1</strain>
    </source>
</reference>
<feature type="transmembrane region" description="Helical" evidence="7">
    <location>
        <begin position="516"/>
        <end position="539"/>
    </location>
</feature>
<dbReference type="GO" id="GO:0005886">
    <property type="term" value="C:plasma membrane"/>
    <property type="evidence" value="ECO:0007669"/>
    <property type="project" value="UniProtKB-SubCell"/>
</dbReference>
<feature type="transmembrane region" description="Helical" evidence="7">
    <location>
        <begin position="222"/>
        <end position="244"/>
    </location>
</feature>
<dbReference type="GO" id="GO:0042910">
    <property type="term" value="F:xenobiotic transmembrane transporter activity"/>
    <property type="evidence" value="ECO:0007669"/>
    <property type="project" value="InterPro"/>
</dbReference>
<feature type="transmembrane region" description="Helical" evidence="7">
    <location>
        <begin position="409"/>
        <end position="431"/>
    </location>
</feature>
<dbReference type="Pfam" id="PF01554">
    <property type="entry name" value="MatE"/>
    <property type="match status" value="1"/>
</dbReference>
<dbReference type="PATRIC" id="fig|1276220.3.peg.588"/>
<feature type="transmembrane region" description="Helical" evidence="7">
    <location>
        <begin position="375"/>
        <end position="397"/>
    </location>
</feature>
<accession>S5LU05</accession>
<dbReference type="EMBL" id="CP005074">
    <property type="protein sequence ID" value="AGR41199.1"/>
    <property type="molecule type" value="Genomic_DNA"/>
</dbReference>
<evidence type="ECO:0000256" key="3">
    <source>
        <dbReference type="ARBA" id="ARBA00022475"/>
    </source>
</evidence>
<feature type="transmembrane region" description="Helical" evidence="7">
    <location>
        <begin position="192"/>
        <end position="215"/>
    </location>
</feature>
<dbReference type="GO" id="GO:0015297">
    <property type="term" value="F:antiporter activity"/>
    <property type="evidence" value="ECO:0007669"/>
    <property type="project" value="InterPro"/>
</dbReference>
<feature type="transmembrane region" description="Helical" evidence="7">
    <location>
        <begin position="111"/>
        <end position="130"/>
    </location>
</feature>
<name>S5LU05_9MOLU</name>
<feature type="transmembrane region" description="Helical" evidence="7">
    <location>
        <begin position="451"/>
        <end position="472"/>
    </location>
</feature>
<evidence type="ECO:0000313" key="8">
    <source>
        <dbReference type="EMBL" id="AGR41199.1"/>
    </source>
</evidence>
<dbReference type="eggNOG" id="COG0534">
    <property type="taxonomic scope" value="Bacteria"/>
</dbReference>
<evidence type="ECO:0000256" key="1">
    <source>
        <dbReference type="ARBA" id="ARBA00004651"/>
    </source>
</evidence>
<keyword evidence="5 7" id="KW-1133">Transmembrane helix</keyword>
<evidence type="ECO:0000256" key="4">
    <source>
        <dbReference type="ARBA" id="ARBA00022692"/>
    </source>
</evidence>
<sequence length="662" mass="75275">MNFNSIEFENKATVHLTKREWILRYSNPFIALMFMAGPMIIITLVNGLYGIVDKQLTLNFAISEVEKLYENFLNQTGGPGINIYADSLVNESQTDIFKQVINVSTQYSNSVVVLLSAISMLTAVGTAISFGKHMGARNQNKMNETFINGIIQTFFSSFFIMLIMYFLSQYILVFQSGVDFANKDSALSYSLSIEYCKMFVFGFPLLSFGTFFTTMLRTEGKIYTVIAIQSISLIINMVLGYIFLDILKLGMAGAVYGSMVAWAFMIIASIIVIVFSKNTFLKPKFSSYKFNLKENGEIWLNGVGPFVLSGSLAIISAVSTRMIGTIQDGNQLYLDHEAIKFTFYADTKNLNGTQNTEYITNAVRVLSSSFPWSTILYAPVIGIMQGGVNSVAYSYGAKKNIKMLKIVKAAAIVNISWLLSALLILIFFGAYMMQLFSGPTTGSWSGDDKRWWFVMYNSCLLFPSVTYTIMLYFNGTTQGTTSTIIAVIRTFVFQLAFVFIGYYAAKAASNDGSKDWLYFLCYSFAEMPAAIIAGIIFYLKWKKVDKATFIDVKDDFEVSSFEETQFSQIIIDKRTILKSIDFQIKNISKKMNLNEDNENIKELQEIMYYREQLITELKFLKLNQKLKNKNKQMDWTFKEENYFINEIKNLKEEIKNLKETFK</sequence>
<dbReference type="Proteomes" id="UP000014984">
    <property type="component" value="Chromosome"/>
</dbReference>
<dbReference type="InterPro" id="IPR002528">
    <property type="entry name" value="MATE_fam"/>
</dbReference>
<protein>
    <submittedName>
        <fullName evidence="8">MATE efflux family protein</fullName>
    </submittedName>
</protein>
<evidence type="ECO:0000256" key="6">
    <source>
        <dbReference type="ARBA" id="ARBA00023136"/>
    </source>
</evidence>